<dbReference type="Proteomes" id="UP001195483">
    <property type="component" value="Unassembled WGS sequence"/>
</dbReference>
<dbReference type="GO" id="GO:0005524">
    <property type="term" value="F:ATP binding"/>
    <property type="evidence" value="ECO:0007669"/>
    <property type="project" value="UniProtKB-KW"/>
</dbReference>
<dbReference type="Pfam" id="PF00271">
    <property type="entry name" value="Helicase_C"/>
    <property type="match status" value="1"/>
</dbReference>
<dbReference type="GO" id="GO:0016787">
    <property type="term" value="F:hydrolase activity"/>
    <property type="evidence" value="ECO:0007669"/>
    <property type="project" value="UniProtKB-KW"/>
</dbReference>
<keyword evidence="3" id="KW-0347">Helicase</keyword>
<name>A0AAE0RMC6_9BIVA</name>
<dbReference type="PANTHER" id="PTHR47959">
    <property type="entry name" value="ATP-DEPENDENT RNA HELICASE RHLE-RELATED"/>
    <property type="match status" value="1"/>
</dbReference>
<proteinExistence type="predicted"/>
<reference evidence="6" key="2">
    <citation type="journal article" date="2021" name="Genome Biol. Evol.">
        <title>Developing a high-quality reference genome for a parasitic bivalve with doubly uniparental inheritance (Bivalvia: Unionida).</title>
        <authorList>
            <person name="Smith C.H."/>
        </authorList>
    </citation>
    <scope>NUCLEOTIDE SEQUENCE</scope>
    <source>
        <strain evidence="6">CHS0354</strain>
        <tissue evidence="6">Mantle</tissue>
    </source>
</reference>
<evidence type="ECO:0000313" key="6">
    <source>
        <dbReference type="EMBL" id="KAK3575785.1"/>
    </source>
</evidence>
<evidence type="ECO:0000256" key="3">
    <source>
        <dbReference type="ARBA" id="ARBA00022806"/>
    </source>
</evidence>
<dbReference type="InterPro" id="IPR050079">
    <property type="entry name" value="DEAD_box_RNA_helicase"/>
</dbReference>
<gene>
    <name evidence="6" type="ORF">CHS0354_003774</name>
</gene>
<evidence type="ECO:0000256" key="1">
    <source>
        <dbReference type="ARBA" id="ARBA00022741"/>
    </source>
</evidence>
<comment type="caution">
    <text evidence="6">The sequence shown here is derived from an EMBL/GenBank/DDBJ whole genome shotgun (WGS) entry which is preliminary data.</text>
</comment>
<keyword evidence="4" id="KW-0067">ATP-binding</keyword>
<evidence type="ECO:0000256" key="2">
    <source>
        <dbReference type="ARBA" id="ARBA00022801"/>
    </source>
</evidence>
<dbReference type="GO" id="GO:0005829">
    <property type="term" value="C:cytosol"/>
    <property type="evidence" value="ECO:0007669"/>
    <property type="project" value="TreeGrafter"/>
</dbReference>
<reference evidence="6" key="3">
    <citation type="submission" date="2023-05" db="EMBL/GenBank/DDBJ databases">
        <authorList>
            <person name="Smith C.H."/>
        </authorList>
    </citation>
    <scope>NUCLEOTIDE SEQUENCE</scope>
    <source>
        <strain evidence="6">CHS0354</strain>
        <tissue evidence="6">Mantle</tissue>
    </source>
</reference>
<accession>A0AAE0RMC6</accession>
<keyword evidence="2" id="KW-0378">Hydrolase</keyword>
<dbReference type="AlphaFoldDB" id="A0AAE0RMC6"/>
<dbReference type="EMBL" id="JAEAOA010000297">
    <property type="protein sequence ID" value="KAK3575785.1"/>
    <property type="molecule type" value="Genomic_DNA"/>
</dbReference>
<evidence type="ECO:0000256" key="4">
    <source>
        <dbReference type="ARBA" id="ARBA00022840"/>
    </source>
</evidence>
<dbReference type="GO" id="GO:0003724">
    <property type="term" value="F:RNA helicase activity"/>
    <property type="evidence" value="ECO:0007669"/>
    <property type="project" value="TreeGrafter"/>
</dbReference>
<dbReference type="InterPro" id="IPR027417">
    <property type="entry name" value="P-loop_NTPase"/>
</dbReference>
<dbReference type="InterPro" id="IPR001650">
    <property type="entry name" value="Helicase_C-like"/>
</dbReference>
<keyword evidence="7" id="KW-1185">Reference proteome</keyword>
<protein>
    <recommendedName>
        <fullName evidence="5">Helicase C-terminal domain-containing protein</fullName>
    </recommendedName>
</protein>
<reference evidence="6" key="1">
    <citation type="journal article" date="2021" name="Genome Biol. Evol.">
        <title>A High-Quality Reference Genome for a Parasitic Bivalve with Doubly Uniparental Inheritance (Bivalvia: Unionida).</title>
        <authorList>
            <person name="Smith C.H."/>
        </authorList>
    </citation>
    <scope>NUCLEOTIDE SEQUENCE</scope>
    <source>
        <strain evidence="6">CHS0354</strain>
    </source>
</reference>
<keyword evidence="1" id="KW-0547">Nucleotide-binding</keyword>
<feature type="domain" description="Helicase C-terminal" evidence="5">
    <location>
        <begin position="1"/>
        <end position="103"/>
    </location>
</feature>
<dbReference type="PROSITE" id="PS51194">
    <property type="entry name" value="HELICASE_CTER"/>
    <property type="match status" value="1"/>
</dbReference>
<dbReference type="PANTHER" id="PTHR47959:SF1">
    <property type="entry name" value="ATP-DEPENDENT RNA HELICASE DBPA"/>
    <property type="match status" value="1"/>
</dbReference>
<evidence type="ECO:0000313" key="7">
    <source>
        <dbReference type="Proteomes" id="UP001195483"/>
    </source>
</evidence>
<evidence type="ECO:0000259" key="5">
    <source>
        <dbReference type="PROSITE" id="PS51194"/>
    </source>
</evidence>
<dbReference type="Gene3D" id="3.40.50.300">
    <property type="entry name" value="P-loop containing nucleotide triphosphate hydrolases"/>
    <property type="match status" value="1"/>
</dbReference>
<dbReference type="SUPFAM" id="SSF52540">
    <property type="entry name" value="P-loop containing nucleoside triphosphate hydrolases"/>
    <property type="match status" value="1"/>
</dbReference>
<sequence>MSGEIQFSNHHTIQISSQPCVDNNNQCVVSRRIEVQQVSLVINYDLPNTRELYIHRIGRTGRFGHKGMTINFVKNEEIRIMHDIEQYYSTQIEEMPMNGNLYLKDTYINPAGFYIEGEMND</sequence>
<organism evidence="6 7">
    <name type="scientific">Potamilus streckersoni</name>
    <dbReference type="NCBI Taxonomy" id="2493646"/>
    <lineage>
        <taxon>Eukaryota</taxon>
        <taxon>Metazoa</taxon>
        <taxon>Spiralia</taxon>
        <taxon>Lophotrochozoa</taxon>
        <taxon>Mollusca</taxon>
        <taxon>Bivalvia</taxon>
        <taxon>Autobranchia</taxon>
        <taxon>Heteroconchia</taxon>
        <taxon>Palaeoheterodonta</taxon>
        <taxon>Unionida</taxon>
        <taxon>Unionoidea</taxon>
        <taxon>Unionidae</taxon>
        <taxon>Ambleminae</taxon>
        <taxon>Lampsilini</taxon>
        <taxon>Potamilus</taxon>
    </lineage>
</organism>